<feature type="signal peptide" evidence="1">
    <location>
        <begin position="1"/>
        <end position="21"/>
    </location>
</feature>
<keyword evidence="1" id="KW-0732">Signal</keyword>
<evidence type="ECO:0000313" key="3">
    <source>
        <dbReference type="Proteomes" id="UP001497623"/>
    </source>
</evidence>
<reference evidence="2 3" key="1">
    <citation type="submission" date="2024-05" db="EMBL/GenBank/DDBJ databases">
        <authorList>
            <person name="Wallberg A."/>
        </authorList>
    </citation>
    <scope>NUCLEOTIDE SEQUENCE [LARGE SCALE GENOMIC DNA]</scope>
</reference>
<evidence type="ECO:0000256" key="1">
    <source>
        <dbReference type="SAM" id="SignalP"/>
    </source>
</evidence>
<keyword evidence="3" id="KW-1185">Reference proteome</keyword>
<proteinExistence type="predicted"/>
<dbReference type="InterPro" id="IPR036770">
    <property type="entry name" value="Ankyrin_rpt-contain_sf"/>
</dbReference>
<gene>
    <name evidence="2" type="ORF">MNOR_LOCUS21580</name>
</gene>
<dbReference type="Gene3D" id="1.25.40.20">
    <property type="entry name" value="Ankyrin repeat-containing domain"/>
    <property type="match status" value="1"/>
</dbReference>
<comment type="caution">
    <text evidence="2">The sequence shown here is derived from an EMBL/GenBank/DDBJ whole genome shotgun (WGS) entry which is preliminary data.</text>
</comment>
<protein>
    <submittedName>
        <fullName evidence="2">Uncharacterized protein</fullName>
    </submittedName>
</protein>
<dbReference type="EMBL" id="CAXKWB010017482">
    <property type="protein sequence ID" value="CAL4118996.1"/>
    <property type="molecule type" value="Genomic_DNA"/>
</dbReference>
<evidence type="ECO:0000313" key="2">
    <source>
        <dbReference type="EMBL" id="CAL4118996.1"/>
    </source>
</evidence>
<sequence length="151" mass="16716">METKACRILLILMVGSIIAVASLTPKESLFAAVKDNNEAEVIRILELQPKENRTKLLDSVDGGGTLLFISIQLGYISMFQKLNQLGANLQRTINIHVNGKLLKGVTPLQYAQYLSKNDRRCKDSEHVWQGGENVCANIDSIITYINEQGNG</sequence>
<dbReference type="AlphaFoldDB" id="A0AAV2RBQ2"/>
<accession>A0AAV2RBQ2</accession>
<name>A0AAV2RBQ2_MEGNR</name>
<organism evidence="2 3">
    <name type="scientific">Meganyctiphanes norvegica</name>
    <name type="common">Northern krill</name>
    <name type="synonym">Thysanopoda norvegica</name>
    <dbReference type="NCBI Taxonomy" id="48144"/>
    <lineage>
        <taxon>Eukaryota</taxon>
        <taxon>Metazoa</taxon>
        <taxon>Ecdysozoa</taxon>
        <taxon>Arthropoda</taxon>
        <taxon>Crustacea</taxon>
        <taxon>Multicrustacea</taxon>
        <taxon>Malacostraca</taxon>
        <taxon>Eumalacostraca</taxon>
        <taxon>Eucarida</taxon>
        <taxon>Euphausiacea</taxon>
        <taxon>Euphausiidae</taxon>
        <taxon>Meganyctiphanes</taxon>
    </lineage>
</organism>
<feature type="chain" id="PRO_5043819575" evidence="1">
    <location>
        <begin position="22"/>
        <end position="151"/>
    </location>
</feature>
<dbReference type="SUPFAM" id="SSF48403">
    <property type="entry name" value="Ankyrin repeat"/>
    <property type="match status" value="1"/>
</dbReference>
<dbReference type="Proteomes" id="UP001497623">
    <property type="component" value="Unassembled WGS sequence"/>
</dbReference>